<proteinExistence type="predicted"/>
<dbReference type="EMBL" id="JAEQNA010000001">
    <property type="protein sequence ID" value="MBL0419139.1"/>
    <property type="molecule type" value="Genomic_DNA"/>
</dbReference>
<protein>
    <submittedName>
        <fullName evidence="1">Uncharacterized protein</fullName>
    </submittedName>
</protein>
<comment type="caution">
    <text evidence="1">The sequence shown here is derived from an EMBL/GenBank/DDBJ whole genome shotgun (WGS) entry which is preliminary data.</text>
</comment>
<organism evidence="1 2">
    <name type="scientific">Ramlibacter aurantiacus</name>
    <dbReference type="NCBI Taxonomy" id="2801330"/>
    <lineage>
        <taxon>Bacteria</taxon>
        <taxon>Pseudomonadati</taxon>
        <taxon>Pseudomonadota</taxon>
        <taxon>Betaproteobacteria</taxon>
        <taxon>Burkholderiales</taxon>
        <taxon>Comamonadaceae</taxon>
        <taxon>Ramlibacter</taxon>
    </lineage>
</organism>
<accession>A0A936ZCL4</accession>
<evidence type="ECO:0000313" key="2">
    <source>
        <dbReference type="Proteomes" id="UP000613011"/>
    </source>
</evidence>
<dbReference type="Proteomes" id="UP000613011">
    <property type="component" value="Unassembled WGS sequence"/>
</dbReference>
<dbReference type="RefSeq" id="WP_201682191.1">
    <property type="nucleotide sequence ID" value="NZ_JAEQNA010000001.1"/>
</dbReference>
<name>A0A936ZCL4_9BURK</name>
<reference evidence="1" key="1">
    <citation type="submission" date="2021-01" db="EMBL/GenBank/DDBJ databases">
        <title>Ramlibacter sp. strain AW1 16S ribosomal RNA gene Genome sequencing and assembly.</title>
        <authorList>
            <person name="Kang M."/>
        </authorList>
    </citation>
    <scope>NUCLEOTIDE SEQUENCE</scope>
    <source>
        <strain evidence="1">AW1</strain>
    </source>
</reference>
<keyword evidence="2" id="KW-1185">Reference proteome</keyword>
<dbReference type="AlphaFoldDB" id="A0A936ZCL4"/>
<sequence length="68" mass="6905">MTAADETRGTDRTGIKAHACACGGRPGSATFATRIAEQLLGKPAGALKDQADAPLLEMPPPFRQGGPG</sequence>
<evidence type="ECO:0000313" key="1">
    <source>
        <dbReference type="EMBL" id="MBL0419139.1"/>
    </source>
</evidence>
<gene>
    <name evidence="1" type="ORF">JI739_02145</name>
</gene>